<evidence type="ECO:0000313" key="2">
    <source>
        <dbReference type="Proteomes" id="UP001595851"/>
    </source>
</evidence>
<dbReference type="InterPro" id="IPR007822">
    <property type="entry name" value="LANC-like"/>
</dbReference>
<evidence type="ECO:0000313" key="1">
    <source>
        <dbReference type="EMBL" id="MFC4016070.1"/>
    </source>
</evidence>
<dbReference type="RefSeq" id="WP_379535865.1">
    <property type="nucleotide sequence ID" value="NZ_JBHSBI010000056.1"/>
</dbReference>
<dbReference type="CDD" id="cd04793">
    <property type="entry name" value="LanC"/>
    <property type="match status" value="1"/>
</dbReference>
<accession>A0ABV8GQ33</accession>
<dbReference type="Proteomes" id="UP001595851">
    <property type="component" value="Unassembled WGS sequence"/>
</dbReference>
<sequence length="423" mass="43372">MSDTRAQAAGQALTIAERLLDPKSIVAAAPKRPGACLQSLAGTALLHARLSHTDPRFERAAHAHWTAAATLSPRPRTAAPGVFAAPGGMATSLILAEGYLTDPEPQRHAVQQAVRWLSHQATAKADTHHELLRRGPATPAWELYDAITGLAGIGRILLAALTNGHDHAEPGLKAALTTLTTIINTPGGRTRPGWWLPADGHPSTTGVPPSGVAETGMAHGIAGPLALLSIASSAGWEVDGQTAAIRAAAQWLLTWQTPGTTTWPPYITGHELDNGPPAPTPAAGRRDAWCYGAPGIGRALTLAGHALPDPHLAEAGDTAIASLASRPVHLWDTEGPTLCHGSSGVLQCAATRKPATADPAASSVASAFNPEHLFAVQHLGAGTASDDPGLLTGAAGIALALADHGNLPAPATATRWDAVLLLS</sequence>
<dbReference type="PRINTS" id="PR01955">
    <property type="entry name" value="LANCFRANKIA"/>
</dbReference>
<organism evidence="1 2">
    <name type="scientific">Nonomuraea purpurea</name>
    <dbReference type="NCBI Taxonomy" id="1849276"/>
    <lineage>
        <taxon>Bacteria</taxon>
        <taxon>Bacillati</taxon>
        <taxon>Actinomycetota</taxon>
        <taxon>Actinomycetes</taxon>
        <taxon>Streptosporangiales</taxon>
        <taxon>Streptosporangiaceae</taxon>
        <taxon>Nonomuraea</taxon>
    </lineage>
</organism>
<proteinExistence type="predicted"/>
<gene>
    <name evidence="1" type="ORF">ACFOY2_53290</name>
</gene>
<dbReference type="Gene3D" id="1.50.10.20">
    <property type="match status" value="1"/>
</dbReference>
<keyword evidence="2" id="KW-1185">Reference proteome</keyword>
<comment type="caution">
    <text evidence="1">The sequence shown here is derived from an EMBL/GenBank/DDBJ whole genome shotgun (WGS) entry which is preliminary data.</text>
</comment>
<dbReference type="Pfam" id="PF05147">
    <property type="entry name" value="LANC_like"/>
    <property type="match status" value="1"/>
</dbReference>
<dbReference type="PRINTS" id="PR01950">
    <property type="entry name" value="LANCSUPER"/>
</dbReference>
<dbReference type="InterPro" id="IPR033889">
    <property type="entry name" value="LanC"/>
</dbReference>
<dbReference type="SUPFAM" id="SSF158745">
    <property type="entry name" value="LanC-like"/>
    <property type="match status" value="1"/>
</dbReference>
<dbReference type="EMBL" id="JBHSBI010000056">
    <property type="protein sequence ID" value="MFC4016070.1"/>
    <property type="molecule type" value="Genomic_DNA"/>
</dbReference>
<reference evidence="2" key="1">
    <citation type="journal article" date="2019" name="Int. J. Syst. Evol. Microbiol.">
        <title>The Global Catalogue of Microorganisms (GCM) 10K type strain sequencing project: providing services to taxonomists for standard genome sequencing and annotation.</title>
        <authorList>
            <consortium name="The Broad Institute Genomics Platform"/>
            <consortium name="The Broad Institute Genome Sequencing Center for Infectious Disease"/>
            <person name="Wu L."/>
            <person name="Ma J."/>
        </authorList>
    </citation>
    <scope>NUCLEOTIDE SEQUENCE [LARGE SCALE GENOMIC DNA]</scope>
    <source>
        <strain evidence="2">TBRC 1276</strain>
    </source>
</reference>
<name>A0ABV8GQ33_9ACTN</name>
<protein>
    <submittedName>
        <fullName evidence="1">Lanthionine synthetase C family protein</fullName>
    </submittedName>
</protein>
<dbReference type="SMART" id="SM01260">
    <property type="entry name" value="LANC_like"/>
    <property type="match status" value="1"/>
</dbReference>